<sequence>MALVDMQQPLTNMGHAKCCRFRLPDGCELKILEKLREAQRAERGAAAADGRDNSEGSGLLKLFACEVDDSLTWDFIPWLRTVTRLPVLVKGLLSPEDATIAAHVGVDGIIVSNHGGRQLDYSPSALEMLPAIMRAVDGRVPVLMDGGIRRGTDILKALAMGASAVLLGRPVLYGLALGGQAGVERVLKLLCSEFETAMALCGCTRLSDISPSLLMLPPDMTSPATCSTCRNQSRL</sequence>
<comment type="cofactor">
    <cofactor evidence="1">
        <name>FMN</name>
        <dbReference type="ChEBI" id="CHEBI:58210"/>
    </cofactor>
</comment>
<evidence type="ECO:0000256" key="3">
    <source>
        <dbReference type="ARBA" id="ARBA00022643"/>
    </source>
</evidence>
<dbReference type="InterPro" id="IPR013785">
    <property type="entry name" value="Aldolase_TIM"/>
</dbReference>
<name>A0A6U2IAC1_9CHLO</name>
<feature type="domain" description="FMN hydroxy acid dehydrogenase" evidence="6">
    <location>
        <begin position="1"/>
        <end position="219"/>
    </location>
</feature>
<accession>A0A6U2IAC1</accession>
<dbReference type="Gene3D" id="3.20.20.70">
    <property type="entry name" value="Aldolase class I"/>
    <property type="match status" value="1"/>
</dbReference>
<dbReference type="GO" id="GO:0016491">
    <property type="term" value="F:oxidoreductase activity"/>
    <property type="evidence" value="ECO:0007669"/>
    <property type="project" value="UniProtKB-KW"/>
</dbReference>
<comment type="similarity">
    <text evidence="5">Belongs to the FMN-dependent alpha-hydroxy acid dehydrogenase family.</text>
</comment>
<dbReference type="Pfam" id="PF01070">
    <property type="entry name" value="FMN_dh"/>
    <property type="match status" value="1"/>
</dbReference>
<reference evidence="9" key="1">
    <citation type="submission" date="2021-01" db="EMBL/GenBank/DDBJ databases">
        <authorList>
            <person name="Corre E."/>
            <person name="Pelletier E."/>
            <person name="Niang G."/>
            <person name="Scheremetjew M."/>
            <person name="Finn R."/>
            <person name="Kale V."/>
            <person name="Holt S."/>
            <person name="Cochrane G."/>
            <person name="Meng A."/>
            <person name="Brown T."/>
            <person name="Cohen L."/>
        </authorList>
    </citation>
    <scope>NUCLEOTIDE SEQUENCE</scope>
    <source>
        <strain evidence="9">CCMP219</strain>
    </source>
</reference>
<keyword evidence="4" id="KW-0560">Oxidoreductase</keyword>
<dbReference type="InterPro" id="IPR008259">
    <property type="entry name" value="FMN_hydac_DH_AS"/>
</dbReference>
<keyword evidence="3" id="KW-0288">FMN</keyword>
<dbReference type="PROSITE" id="PS00557">
    <property type="entry name" value="FMN_HYDROXY_ACID_DH_1"/>
    <property type="match status" value="1"/>
</dbReference>
<dbReference type="InterPro" id="IPR000262">
    <property type="entry name" value="FMN-dep_DH"/>
</dbReference>
<evidence type="ECO:0000313" key="7">
    <source>
        <dbReference type="EMBL" id="CAD8302431.1"/>
    </source>
</evidence>
<keyword evidence="2" id="KW-0285">Flavoprotein</keyword>
<proteinExistence type="inferred from homology"/>
<dbReference type="PANTHER" id="PTHR10578">
    <property type="entry name" value="S -2-HYDROXY-ACID OXIDASE-RELATED"/>
    <property type="match status" value="1"/>
</dbReference>
<dbReference type="SUPFAM" id="SSF51395">
    <property type="entry name" value="FMN-linked oxidoreductases"/>
    <property type="match status" value="1"/>
</dbReference>
<dbReference type="EMBL" id="HBEC01035706">
    <property type="protein sequence ID" value="CAD8302432.1"/>
    <property type="molecule type" value="Transcribed_RNA"/>
</dbReference>
<dbReference type="EMBL" id="HBEC01035705">
    <property type="protein sequence ID" value="CAD8302431.1"/>
    <property type="molecule type" value="Transcribed_RNA"/>
</dbReference>
<dbReference type="EMBL" id="HBEC01035707">
    <property type="protein sequence ID" value="CAD8302433.1"/>
    <property type="molecule type" value="Transcribed_RNA"/>
</dbReference>
<evidence type="ECO:0000256" key="5">
    <source>
        <dbReference type="ARBA" id="ARBA00024042"/>
    </source>
</evidence>
<dbReference type="InterPro" id="IPR012133">
    <property type="entry name" value="Alpha-hydoxy_acid_DH_FMN"/>
</dbReference>
<dbReference type="AlphaFoldDB" id="A0A6U2IAC1"/>
<dbReference type="GO" id="GO:0010181">
    <property type="term" value="F:FMN binding"/>
    <property type="evidence" value="ECO:0007669"/>
    <property type="project" value="InterPro"/>
</dbReference>
<dbReference type="CDD" id="cd02809">
    <property type="entry name" value="alpha_hydroxyacid_oxid_FMN"/>
    <property type="match status" value="1"/>
</dbReference>
<evidence type="ECO:0000313" key="8">
    <source>
        <dbReference type="EMBL" id="CAD8302432.1"/>
    </source>
</evidence>
<dbReference type="InterPro" id="IPR037396">
    <property type="entry name" value="FMN_HAD"/>
</dbReference>
<protein>
    <recommendedName>
        <fullName evidence="6">FMN hydroxy acid dehydrogenase domain-containing protein</fullName>
    </recommendedName>
</protein>
<evidence type="ECO:0000313" key="10">
    <source>
        <dbReference type="EMBL" id="CAD8302434.1"/>
    </source>
</evidence>
<gene>
    <name evidence="7" type="ORF">CEUR00632_LOCUS16558</name>
    <name evidence="8" type="ORF">CEUR00632_LOCUS16559</name>
    <name evidence="9" type="ORF">CEUR00632_LOCUS16560</name>
    <name evidence="10" type="ORF">CEUR00632_LOCUS16561</name>
</gene>
<dbReference type="PANTHER" id="PTHR10578:SF107">
    <property type="entry name" value="2-HYDROXYACID OXIDASE 1"/>
    <property type="match status" value="1"/>
</dbReference>
<evidence type="ECO:0000259" key="6">
    <source>
        <dbReference type="PROSITE" id="PS51349"/>
    </source>
</evidence>
<dbReference type="EMBL" id="HBEC01035708">
    <property type="protein sequence ID" value="CAD8302434.1"/>
    <property type="molecule type" value="Transcribed_RNA"/>
</dbReference>
<evidence type="ECO:0000313" key="9">
    <source>
        <dbReference type="EMBL" id="CAD8302433.1"/>
    </source>
</evidence>
<evidence type="ECO:0000256" key="4">
    <source>
        <dbReference type="ARBA" id="ARBA00023002"/>
    </source>
</evidence>
<evidence type="ECO:0000256" key="1">
    <source>
        <dbReference type="ARBA" id="ARBA00001917"/>
    </source>
</evidence>
<dbReference type="PROSITE" id="PS51349">
    <property type="entry name" value="FMN_HYDROXY_ACID_DH_2"/>
    <property type="match status" value="1"/>
</dbReference>
<organism evidence="9">
    <name type="scientific">Chlamydomonas euryale</name>
    <dbReference type="NCBI Taxonomy" id="1486919"/>
    <lineage>
        <taxon>Eukaryota</taxon>
        <taxon>Viridiplantae</taxon>
        <taxon>Chlorophyta</taxon>
        <taxon>core chlorophytes</taxon>
        <taxon>Chlorophyceae</taxon>
        <taxon>CS clade</taxon>
        <taxon>Chlamydomonadales</taxon>
        <taxon>Chlamydomonadaceae</taxon>
        <taxon>Chlamydomonas</taxon>
    </lineage>
</organism>
<evidence type="ECO:0000256" key="2">
    <source>
        <dbReference type="ARBA" id="ARBA00022630"/>
    </source>
</evidence>